<evidence type="ECO:0000313" key="3">
    <source>
        <dbReference type="Proteomes" id="UP000027361"/>
    </source>
</evidence>
<feature type="signal peptide" evidence="1">
    <location>
        <begin position="1"/>
        <end position="17"/>
    </location>
</feature>
<dbReference type="RefSeq" id="XP_013245235.1">
    <property type="nucleotide sequence ID" value="XM_013389781.1"/>
</dbReference>
<feature type="chain" id="PRO_5001633973" description="Ubiquitin 3 binding protein But2 C-terminal domain-containing protein" evidence="1">
    <location>
        <begin position="18"/>
        <end position="216"/>
    </location>
</feature>
<name>A0A066WN64_TILAU</name>
<comment type="caution">
    <text evidence="2">The sequence shown here is derived from an EMBL/GenBank/DDBJ whole genome shotgun (WGS) entry which is preliminary data.</text>
</comment>
<evidence type="ECO:0000256" key="1">
    <source>
        <dbReference type="SAM" id="SignalP"/>
    </source>
</evidence>
<sequence length="216" mass="23291">MKFFAASVLALAGFAAAVPKTSQPKCKTTKSVATFDDQSYTLALPIVNPVGTYKGLHYEGFSGADTELFGLSIQPVKPPSPPNVIAFGLLNQLTQGTPTVTVVYPGSKSKYLNLHSLYFACFVDTIESIINLPQPACTLKVHGFRDGQEVVTKSFDFKAGSPLLAAKPVKANFEKGTWCNLDTVTFEAESTIPILNAVAIDNIDYTLLDKNCHPKL</sequence>
<accession>A0A066WN64</accession>
<dbReference type="Proteomes" id="UP000027361">
    <property type="component" value="Unassembled WGS sequence"/>
</dbReference>
<dbReference type="InParanoid" id="A0A066WN64"/>
<keyword evidence="3" id="KW-1185">Reference proteome</keyword>
<protein>
    <recommendedName>
        <fullName evidence="4">Ubiquitin 3 binding protein But2 C-terminal domain-containing protein</fullName>
    </recommendedName>
</protein>
<dbReference type="OMA" id="SCTITIA"/>
<evidence type="ECO:0008006" key="4">
    <source>
        <dbReference type="Google" id="ProtNLM"/>
    </source>
</evidence>
<dbReference type="GeneID" id="25267568"/>
<dbReference type="EMBL" id="JMSN01000010">
    <property type="protein sequence ID" value="KDN52419.1"/>
    <property type="molecule type" value="Genomic_DNA"/>
</dbReference>
<dbReference type="STRING" id="1037660.A0A066WN64"/>
<evidence type="ECO:0000313" key="2">
    <source>
        <dbReference type="EMBL" id="KDN52419.1"/>
    </source>
</evidence>
<dbReference type="OrthoDB" id="4820608at2759"/>
<gene>
    <name evidence="2" type="ORF">K437DRAFT_5216</name>
</gene>
<dbReference type="AlphaFoldDB" id="A0A066WN64"/>
<keyword evidence="1" id="KW-0732">Signal</keyword>
<reference evidence="2 3" key="1">
    <citation type="submission" date="2014-05" db="EMBL/GenBank/DDBJ databases">
        <title>Draft genome sequence of a rare smut relative, Tilletiaria anomala UBC 951.</title>
        <authorList>
            <consortium name="DOE Joint Genome Institute"/>
            <person name="Toome M."/>
            <person name="Kuo A."/>
            <person name="Henrissat B."/>
            <person name="Lipzen A."/>
            <person name="Tritt A."/>
            <person name="Yoshinaga Y."/>
            <person name="Zane M."/>
            <person name="Barry K."/>
            <person name="Grigoriev I.V."/>
            <person name="Spatafora J.W."/>
            <person name="Aimea M.C."/>
        </authorList>
    </citation>
    <scope>NUCLEOTIDE SEQUENCE [LARGE SCALE GENOMIC DNA]</scope>
    <source>
        <strain evidence="2 3">UBC 951</strain>
    </source>
</reference>
<dbReference type="HOGENOM" id="CLU_1278410_0_0_1"/>
<organism evidence="2 3">
    <name type="scientific">Tilletiaria anomala (strain ATCC 24038 / CBS 436.72 / UBC 951)</name>
    <dbReference type="NCBI Taxonomy" id="1037660"/>
    <lineage>
        <taxon>Eukaryota</taxon>
        <taxon>Fungi</taxon>
        <taxon>Dikarya</taxon>
        <taxon>Basidiomycota</taxon>
        <taxon>Ustilaginomycotina</taxon>
        <taxon>Exobasidiomycetes</taxon>
        <taxon>Georgefischeriales</taxon>
        <taxon>Tilletiariaceae</taxon>
        <taxon>Tilletiaria</taxon>
    </lineage>
</organism>
<proteinExistence type="predicted"/>